<organism evidence="1 2">
    <name type="scientific">Trypanosoma rangeli SC58</name>
    <dbReference type="NCBI Taxonomy" id="429131"/>
    <lineage>
        <taxon>Eukaryota</taxon>
        <taxon>Discoba</taxon>
        <taxon>Euglenozoa</taxon>
        <taxon>Kinetoplastea</taxon>
        <taxon>Metakinetoplastina</taxon>
        <taxon>Trypanosomatida</taxon>
        <taxon>Trypanosomatidae</taxon>
        <taxon>Trypanosoma</taxon>
        <taxon>Herpetosoma</taxon>
    </lineage>
</organism>
<evidence type="ECO:0000313" key="1">
    <source>
        <dbReference type="EMBL" id="ESL10390.1"/>
    </source>
</evidence>
<gene>
    <name evidence="1" type="ORF">TRSC58_01879</name>
</gene>
<dbReference type="EMBL" id="AUPL01001879">
    <property type="protein sequence ID" value="ESL10390.1"/>
    <property type="molecule type" value="Genomic_DNA"/>
</dbReference>
<evidence type="ECO:0000313" key="2">
    <source>
        <dbReference type="Proteomes" id="UP000031737"/>
    </source>
</evidence>
<dbReference type="VEuPathDB" id="TriTrypDB:TRSC58_01879"/>
<reference evidence="1 2" key="1">
    <citation type="submission" date="2013-07" db="EMBL/GenBank/DDBJ databases">
        <authorList>
            <person name="Stoco P.H."/>
            <person name="Wagner G."/>
            <person name="Gerber A."/>
            <person name="Zaha A."/>
            <person name="Thompson C."/>
            <person name="Bartholomeu D.C."/>
            <person name="Luckemeyer D.D."/>
            <person name="Bahia D."/>
            <person name="Loreto E."/>
            <person name="Prestes E.B."/>
            <person name="Lima F.M."/>
            <person name="Rodrigues-Luiz G."/>
            <person name="Vallejo G.A."/>
            <person name="Filho J.F."/>
            <person name="Monteiro K.M."/>
            <person name="Tyler K.M."/>
            <person name="de Almeida L.G."/>
            <person name="Ortiz M.F."/>
            <person name="Siervo M.A."/>
            <person name="de Moraes M.H."/>
            <person name="Cunha O.L."/>
            <person name="Mendonca-Neto R."/>
            <person name="Silva R."/>
            <person name="Teixeira S.M."/>
            <person name="Murta S.M."/>
            <person name="Sincero T.C."/>
            <person name="Mendes T.A."/>
            <person name="Urmenyi T.P."/>
            <person name="Silva V.G."/>
            <person name="da Rocha W.D."/>
            <person name="Andersson B."/>
            <person name="Romanha A.J."/>
            <person name="Steindel M."/>
            <person name="de Vasconcelos A.T."/>
            <person name="Grisard E.C."/>
        </authorList>
    </citation>
    <scope>NUCLEOTIDE SEQUENCE [LARGE SCALE GENOMIC DNA]</scope>
    <source>
        <strain evidence="1 2">SC58</strain>
    </source>
</reference>
<proteinExistence type="predicted"/>
<dbReference type="Proteomes" id="UP000031737">
    <property type="component" value="Unassembled WGS sequence"/>
</dbReference>
<dbReference type="AlphaFoldDB" id="A0A061J7R4"/>
<comment type="caution">
    <text evidence="1">The sequence shown here is derived from an EMBL/GenBank/DDBJ whole genome shotgun (WGS) entry which is preliminary data.</text>
</comment>
<accession>A0A061J7R4</accession>
<name>A0A061J7R4_TRYRA</name>
<keyword evidence="2" id="KW-1185">Reference proteome</keyword>
<protein>
    <submittedName>
        <fullName evidence="1">Uncharacterized protein</fullName>
    </submittedName>
</protein>
<sequence length="357" mass="41897">MASKATFFQADVLEWLFSNKTVLSRLRRERYALEKGFLGYFYDVRNMIREIRGTETKDADNKKETVLESTESRSMNQFYESEELAKRMKWKRVTWDHDADYTGFSRRLLENDGLLKKVPAFSFLSIHVINDPAFTHLVSFPAGEKTVELGTLTNWVLQERDPISVDKYLSTKKNKLCGAFTVDWVAGEVKVIDTASVQEVLTFLHTVAPRLQALQIHMEEQQSALVENVQNAKFRVGAEVKFNDHDTTFWDDPKRRDNPEYVTPDDVEKFLQGLLNSAFLYRWFLRGQGLRVVPPGRPYFIDIEKREIQIPANFADYNWRAAHKRFEKIERVFSTMRTFWWLWFSLSMVIIGDIEIF</sequence>
<dbReference type="OrthoDB" id="269485at2759"/>